<feature type="compositionally biased region" description="Pro residues" evidence="1">
    <location>
        <begin position="250"/>
        <end position="259"/>
    </location>
</feature>
<sequence>MPNRPRRNAAAVASIRMEDSFEDIESNSSVSPTPPSRSPTPVRQKKLKQLPVVKSAQKQRAKQVQKSSVQKKTHVIATVERPIRAAAVATYDSGDEDSLTDEMRGRLLPFILNFDDEEQDRIRPGSRSACYLDSDDEKMGVTARLRIVQEEASSSNRKRKKDRREARTTSRKKKAQAPEKASAKKSRYTPLTIISTGRGVGSSGKSKTKGKARQPSSYSSSSSSSSSGSENECSFASDPSVAESVHSFTPPSPSTPPLGPFDRGKLQQSRKKIRANVSEAKTAKTKLSFSSPATTVSKAKSSKSKNKQRKSKQSKSKQSRDKENFDFDEEESEEDEIPARKSYIGNINPPVLKRSAAYLESTETDDSCEGGGDSDDSDVSFANAKHARKRNSQTPKPKTKTKRNIGKSRRR</sequence>
<organism evidence="2 3">
    <name type="scientific">Triparma laevis f. inornata</name>
    <dbReference type="NCBI Taxonomy" id="1714386"/>
    <lineage>
        <taxon>Eukaryota</taxon>
        <taxon>Sar</taxon>
        <taxon>Stramenopiles</taxon>
        <taxon>Ochrophyta</taxon>
        <taxon>Bolidophyceae</taxon>
        <taxon>Parmales</taxon>
        <taxon>Triparmaceae</taxon>
        <taxon>Triparma</taxon>
    </lineage>
</organism>
<evidence type="ECO:0000313" key="3">
    <source>
        <dbReference type="Proteomes" id="UP001162640"/>
    </source>
</evidence>
<feature type="region of interest" description="Disordered" evidence="1">
    <location>
        <begin position="144"/>
        <end position="411"/>
    </location>
</feature>
<accession>A0A9W6ZDE1</accession>
<reference evidence="3" key="1">
    <citation type="journal article" date="2023" name="Commun. Biol.">
        <title>Genome analysis of Parmales, the sister group of diatoms, reveals the evolutionary specialization of diatoms from phago-mixotrophs to photoautotrophs.</title>
        <authorList>
            <person name="Ban H."/>
            <person name="Sato S."/>
            <person name="Yoshikawa S."/>
            <person name="Yamada K."/>
            <person name="Nakamura Y."/>
            <person name="Ichinomiya M."/>
            <person name="Sato N."/>
            <person name="Blanc-Mathieu R."/>
            <person name="Endo H."/>
            <person name="Kuwata A."/>
            <person name="Ogata H."/>
        </authorList>
    </citation>
    <scope>NUCLEOTIDE SEQUENCE [LARGE SCALE GENOMIC DNA]</scope>
</reference>
<name>A0A9W6ZDE1_9STRA</name>
<comment type="caution">
    <text evidence="2">The sequence shown here is derived from an EMBL/GenBank/DDBJ whole genome shotgun (WGS) entry which is preliminary data.</text>
</comment>
<feature type="compositionally biased region" description="Acidic residues" evidence="1">
    <location>
        <begin position="362"/>
        <end position="378"/>
    </location>
</feature>
<feature type="compositionally biased region" description="Basic residues" evidence="1">
    <location>
        <begin position="57"/>
        <end position="73"/>
    </location>
</feature>
<protein>
    <submittedName>
        <fullName evidence="2">Uncharacterized protein</fullName>
    </submittedName>
</protein>
<gene>
    <name evidence="2" type="ORF">TL16_g00475</name>
</gene>
<evidence type="ECO:0000256" key="1">
    <source>
        <dbReference type="SAM" id="MobiDB-lite"/>
    </source>
</evidence>
<proteinExistence type="predicted"/>
<feature type="compositionally biased region" description="Low complexity" evidence="1">
    <location>
        <begin position="216"/>
        <end position="229"/>
    </location>
</feature>
<dbReference type="AlphaFoldDB" id="A0A9W6ZDE1"/>
<feature type="compositionally biased region" description="Basic residues" evidence="1">
    <location>
        <begin position="300"/>
        <end position="317"/>
    </location>
</feature>
<dbReference type="EMBL" id="BLQM01000008">
    <property type="protein sequence ID" value="GMH49252.1"/>
    <property type="molecule type" value="Genomic_DNA"/>
</dbReference>
<evidence type="ECO:0000313" key="2">
    <source>
        <dbReference type="EMBL" id="GMH49252.1"/>
    </source>
</evidence>
<feature type="compositionally biased region" description="Polar residues" evidence="1">
    <location>
        <begin position="285"/>
        <end position="296"/>
    </location>
</feature>
<feature type="region of interest" description="Disordered" evidence="1">
    <location>
        <begin position="1"/>
        <end position="73"/>
    </location>
</feature>
<feature type="compositionally biased region" description="Basic residues" evidence="1">
    <location>
        <begin position="385"/>
        <end position="411"/>
    </location>
</feature>
<feature type="compositionally biased region" description="Acidic residues" evidence="1">
    <location>
        <begin position="326"/>
        <end position="336"/>
    </location>
</feature>
<dbReference type="Proteomes" id="UP001162640">
    <property type="component" value="Unassembled WGS sequence"/>
</dbReference>